<name>A0A0L8VBT5_9BACT</name>
<organism evidence="1 2">
    <name type="scientific">Sunxiuqinia dokdonensis</name>
    <dbReference type="NCBI Taxonomy" id="1409788"/>
    <lineage>
        <taxon>Bacteria</taxon>
        <taxon>Pseudomonadati</taxon>
        <taxon>Bacteroidota</taxon>
        <taxon>Bacteroidia</taxon>
        <taxon>Marinilabiliales</taxon>
        <taxon>Prolixibacteraceae</taxon>
        <taxon>Sunxiuqinia</taxon>
    </lineage>
</organism>
<dbReference type="EMBL" id="LGIA01000060">
    <property type="protein sequence ID" value="KOH45921.1"/>
    <property type="molecule type" value="Genomic_DNA"/>
</dbReference>
<keyword evidence="2" id="KW-1185">Reference proteome</keyword>
<proteinExistence type="predicted"/>
<gene>
    <name evidence="1" type="ORF">NC99_12450</name>
</gene>
<evidence type="ECO:0000313" key="2">
    <source>
        <dbReference type="Proteomes" id="UP000036958"/>
    </source>
</evidence>
<dbReference type="Proteomes" id="UP000036958">
    <property type="component" value="Unassembled WGS sequence"/>
</dbReference>
<accession>A0A0L8VBT5</accession>
<protein>
    <submittedName>
        <fullName evidence="1">Uncharacterized protein</fullName>
    </submittedName>
</protein>
<sequence length="38" mass="4704">MIYWYTTNILDFSEEHFTELLFSWNKILKKTLKHVADQ</sequence>
<reference evidence="2" key="1">
    <citation type="submission" date="2015-07" db="EMBL/GenBank/DDBJ databases">
        <title>Genome sequencing of Sunxiuqinia dokdonensis strain SK.</title>
        <authorList>
            <person name="Ahn S."/>
            <person name="Kim B.-C."/>
        </authorList>
    </citation>
    <scope>NUCLEOTIDE SEQUENCE [LARGE SCALE GENOMIC DNA]</scope>
    <source>
        <strain evidence="2">SK</strain>
    </source>
</reference>
<dbReference type="AlphaFoldDB" id="A0A0L8VBT5"/>
<dbReference type="STRING" id="1409788.NC99_12450"/>
<comment type="caution">
    <text evidence="1">The sequence shown here is derived from an EMBL/GenBank/DDBJ whole genome shotgun (WGS) entry which is preliminary data.</text>
</comment>
<evidence type="ECO:0000313" key="1">
    <source>
        <dbReference type="EMBL" id="KOH45921.1"/>
    </source>
</evidence>